<dbReference type="AlphaFoldDB" id="A0A4R7C7G8"/>
<evidence type="ECO:0000313" key="4">
    <source>
        <dbReference type="EMBL" id="TDR94093.1"/>
    </source>
</evidence>
<dbReference type="InterPro" id="IPR043128">
    <property type="entry name" value="Rev_trsase/Diguanyl_cyclase"/>
</dbReference>
<feature type="domain" description="GGDEF" evidence="3">
    <location>
        <begin position="466"/>
        <end position="600"/>
    </location>
</feature>
<dbReference type="Gene3D" id="3.30.70.270">
    <property type="match status" value="1"/>
</dbReference>
<protein>
    <submittedName>
        <fullName evidence="4">PAS domain S-box-containing protein/diguanylate cyclase (GGDEF)-like protein</fullName>
    </submittedName>
</protein>
<dbReference type="SUPFAM" id="SSF55073">
    <property type="entry name" value="Nucleotide cyclase"/>
    <property type="match status" value="1"/>
</dbReference>
<dbReference type="EMBL" id="SNZR01000011">
    <property type="protein sequence ID" value="TDR94093.1"/>
    <property type="molecule type" value="Genomic_DNA"/>
</dbReference>
<dbReference type="SMART" id="SM00091">
    <property type="entry name" value="PAS"/>
    <property type="match status" value="3"/>
</dbReference>
<comment type="caution">
    <text evidence="4">The sequence shown here is derived from an EMBL/GenBank/DDBJ whole genome shotgun (WGS) entry which is preliminary data.</text>
</comment>
<dbReference type="RefSeq" id="WP_133769026.1">
    <property type="nucleotide sequence ID" value="NZ_SNZR01000011.1"/>
</dbReference>
<dbReference type="CDD" id="cd00130">
    <property type="entry name" value="PAS"/>
    <property type="match status" value="3"/>
</dbReference>
<evidence type="ECO:0000259" key="1">
    <source>
        <dbReference type="PROSITE" id="PS50112"/>
    </source>
</evidence>
<dbReference type="PANTHER" id="PTHR44757:SF2">
    <property type="entry name" value="BIOFILM ARCHITECTURE MAINTENANCE PROTEIN MBAA"/>
    <property type="match status" value="1"/>
</dbReference>
<evidence type="ECO:0000259" key="2">
    <source>
        <dbReference type="PROSITE" id="PS50113"/>
    </source>
</evidence>
<keyword evidence="5" id="KW-1185">Reference proteome</keyword>
<dbReference type="FunFam" id="3.30.450.20:FF:000099">
    <property type="entry name" value="Sensory box sensor histidine kinase"/>
    <property type="match status" value="1"/>
</dbReference>
<dbReference type="InterPro" id="IPR001610">
    <property type="entry name" value="PAC"/>
</dbReference>
<dbReference type="InterPro" id="IPR052155">
    <property type="entry name" value="Biofilm_reg_signaling"/>
</dbReference>
<dbReference type="OrthoDB" id="341208at2"/>
<evidence type="ECO:0000259" key="3">
    <source>
        <dbReference type="PROSITE" id="PS50887"/>
    </source>
</evidence>
<dbReference type="SMART" id="SM00267">
    <property type="entry name" value="GGDEF"/>
    <property type="match status" value="1"/>
</dbReference>
<gene>
    <name evidence="4" type="ORF">EV668_1366</name>
</gene>
<feature type="domain" description="PAS" evidence="1">
    <location>
        <begin position="302"/>
        <end position="372"/>
    </location>
</feature>
<dbReference type="PROSITE" id="PS50112">
    <property type="entry name" value="PAS"/>
    <property type="match status" value="2"/>
</dbReference>
<dbReference type="PROSITE" id="PS50113">
    <property type="entry name" value="PAC"/>
    <property type="match status" value="2"/>
</dbReference>
<sequence>MSEFDAAPDSTSTIRAGELWLGRQASVDWRSSGLPDFDDWDQAIAVVARLVSCSSAPMALMMGPRGVLFANEAAQNLFAENAGPVNGRSVLDLLPDIAPFYAAVLEQARRGTSLSFQKRPIRLARRGQERTHWFNLDFTPVCDRDGGVAAVLGTASNVTTLVGRIRELSESEQRLQLALEGSGMVGIWTLDVPTRTSTADAQVARMYGLPVEACAEGVDVGRFLGAIHPDDQGRVRAALAEAIASGVPYRSRYRLLDDSGELRWVITSAKPVLAEDGTVGRLLGVVVEVTGQMETASALAESRFQFQTLTEALPQIVWSCDAEGRHDYFSARWSEFTGIEPADIVEETWKELVDPDHWEVVSAVWSNALETGESYDIDYRFRHSSGEYRWLRVMALPIRDEDGTITRWFGTSTDVHDAYLLAEEREALAQEFERIATEDQLTGALTRRAFLERANRSLAPGARTKGSFGLLMLDIDHFKSINDGYGHPVGDKVLAAIAGRIGKAVRNQDFIGRLGGEEFAVFLPHCARAQASRIAERIRRTVEEHPVALEDGRRIPITLSIGATCAPLGAAPLEDLMSAADRALYEAKAGGRNRTLFSGA</sequence>
<dbReference type="Pfam" id="PF08447">
    <property type="entry name" value="PAS_3"/>
    <property type="match status" value="2"/>
</dbReference>
<dbReference type="Pfam" id="PF00990">
    <property type="entry name" value="GGDEF"/>
    <property type="match status" value="1"/>
</dbReference>
<dbReference type="NCBIfam" id="TIGR00229">
    <property type="entry name" value="sensory_box"/>
    <property type="match status" value="1"/>
</dbReference>
<dbReference type="PANTHER" id="PTHR44757">
    <property type="entry name" value="DIGUANYLATE CYCLASE DGCP"/>
    <property type="match status" value="1"/>
</dbReference>
<dbReference type="Pfam" id="PF08448">
    <property type="entry name" value="PAS_4"/>
    <property type="match status" value="1"/>
</dbReference>
<dbReference type="InterPro" id="IPR000014">
    <property type="entry name" value="PAS"/>
</dbReference>
<dbReference type="InterPro" id="IPR013655">
    <property type="entry name" value="PAS_fold_3"/>
</dbReference>
<evidence type="ECO:0000313" key="5">
    <source>
        <dbReference type="Proteomes" id="UP000295122"/>
    </source>
</evidence>
<organism evidence="4 5">
    <name type="scientific">Enterovirga rhinocerotis</name>
    <dbReference type="NCBI Taxonomy" id="1339210"/>
    <lineage>
        <taxon>Bacteria</taxon>
        <taxon>Pseudomonadati</taxon>
        <taxon>Pseudomonadota</taxon>
        <taxon>Alphaproteobacteria</taxon>
        <taxon>Hyphomicrobiales</taxon>
        <taxon>Methylobacteriaceae</taxon>
        <taxon>Enterovirga</taxon>
    </lineage>
</organism>
<dbReference type="SMART" id="SM00086">
    <property type="entry name" value="PAC"/>
    <property type="match status" value="3"/>
</dbReference>
<dbReference type="InterPro" id="IPR035965">
    <property type="entry name" value="PAS-like_dom_sf"/>
</dbReference>
<dbReference type="FunFam" id="3.30.70.270:FF:000001">
    <property type="entry name" value="Diguanylate cyclase domain protein"/>
    <property type="match status" value="1"/>
</dbReference>
<reference evidence="4 5" key="1">
    <citation type="submission" date="2019-03" db="EMBL/GenBank/DDBJ databases">
        <title>Genomic Encyclopedia of Type Strains, Phase IV (KMG-IV): sequencing the most valuable type-strain genomes for metagenomic binning, comparative biology and taxonomic classification.</title>
        <authorList>
            <person name="Goeker M."/>
        </authorList>
    </citation>
    <scope>NUCLEOTIDE SEQUENCE [LARGE SCALE GENOMIC DNA]</scope>
    <source>
        <strain evidence="4 5">DSM 25903</strain>
    </source>
</reference>
<dbReference type="InterPro" id="IPR000700">
    <property type="entry name" value="PAS-assoc_C"/>
</dbReference>
<dbReference type="InterPro" id="IPR013656">
    <property type="entry name" value="PAS_4"/>
</dbReference>
<name>A0A4R7C7G8_9HYPH</name>
<dbReference type="NCBIfam" id="TIGR00254">
    <property type="entry name" value="GGDEF"/>
    <property type="match status" value="1"/>
</dbReference>
<proteinExistence type="predicted"/>
<feature type="domain" description="PAC" evidence="2">
    <location>
        <begin position="375"/>
        <end position="427"/>
    </location>
</feature>
<dbReference type="PROSITE" id="PS50887">
    <property type="entry name" value="GGDEF"/>
    <property type="match status" value="1"/>
</dbReference>
<dbReference type="SUPFAM" id="SSF55785">
    <property type="entry name" value="PYP-like sensor domain (PAS domain)"/>
    <property type="match status" value="3"/>
</dbReference>
<dbReference type="GO" id="GO:0003824">
    <property type="term" value="F:catalytic activity"/>
    <property type="evidence" value="ECO:0007669"/>
    <property type="project" value="UniProtKB-ARBA"/>
</dbReference>
<feature type="domain" description="PAS" evidence="1">
    <location>
        <begin position="171"/>
        <end position="246"/>
    </location>
</feature>
<dbReference type="CDD" id="cd01949">
    <property type="entry name" value="GGDEF"/>
    <property type="match status" value="1"/>
</dbReference>
<dbReference type="Gene3D" id="3.30.450.20">
    <property type="entry name" value="PAS domain"/>
    <property type="match status" value="3"/>
</dbReference>
<accession>A0A4R7C7G8</accession>
<feature type="domain" description="PAC" evidence="2">
    <location>
        <begin position="249"/>
        <end position="301"/>
    </location>
</feature>
<dbReference type="InterPro" id="IPR000160">
    <property type="entry name" value="GGDEF_dom"/>
</dbReference>
<dbReference type="Proteomes" id="UP000295122">
    <property type="component" value="Unassembled WGS sequence"/>
</dbReference>
<dbReference type="InterPro" id="IPR029787">
    <property type="entry name" value="Nucleotide_cyclase"/>
</dbReference>